<name>A0A7V3E656_9BACT</name>
<evidence type="ECO:0000256" key="2">
    <source>
        <dbReference type="SAM" id="Phobius"/>
    </source>
</evidence>
<feature type="domain" description="Cytoskeleton protein RodZ-like C-terminal" evidence="3">
    <location>
        <begin position="209"/>
        <end position="273"/>
    </location>
</feature>
<dbReference type="InterPro" id="IPR025194">
    <property type="entry name" value="RodZ-like_C"/>
</dbReference>
<proteinExistence type="predicted"/>
<keyword evidence="2" id="KW-0472">Membrane</keyword>
<sequence>MLDKFAEELREQREKSGITIQQIAAKTRIDKKFLEAIDQGNFSFLPELYVKAFIKEYALVIGLDGEETVKKFLIAREGKDYNEVLEQEKLEKEKAKEQKKSEIPQPKPSVTTAPVKSYYDESLNKKESDDSDSDKTKLMYAAVAGLVVLVVAILYIFVFNKTDEIIVEETPIEEIVSDNTQRFEEEPLNNNETNSITNSDSLLFEIFSSETTWVNIIPDDEKAAEFILYPNSSRKISAQNSIAATVGNSGGVTLKLNNKQIEFSGRAKSVRHFRIDKTGKLEYLNTPPKTGQ</sequence>
<dbReference type="Pfam" id="PF13413">
    <property type="entry name" value="HTH_25"/>
    <property type="match status" value="1"/>
</dbReference>
<keyword evidence="2" id="KW-0812">Transmembrane</keyword>
<accession>A0A7V3E656</accession>
<dbReference type="Gene3D" id="1.10.260.40">
    <property type="entry name" value="lambda repressor-like DNA-binding domains"/>
    <property type="match status" value="1"/>
</dbReference>
<reference evidence="4" key="1">
    <citation type="journal article" date="2020" name="mSystems">
        <title>Genome- and Community-Level Interaction Insights into Carbon Utilization and Element Cycling Functions of Hydrothermarchaeota in Hydrothermal Sediment.</title>
        <authorList>
            <person name="Zhou Z."/>
            <person name="Liu Y."/>
            <person name="Xu W."/>
            <person name="Pan J."/>
            <person name="Luo Z.H."/>
            <person name="Li M."/>
        </authorList>
    </citation>
    <scope>NUCLEOTIDE SEQUENCE [LARGE SCALE GENOMIC DNA]</scope>
    <source>
        <strain evidence="4">SpSt-479</strain>
    </source>
</reference>
<feature type="compositionally biased region" description="Basic and acidic residues" evidence="1">
    <location>
        <begin position="93"/>
        <end position="102"/>
    </location>
</feature>
<gene>
    <name evidence="4" type="ORF">ENS31_00260</name>
</gene>
<dbReference type="InterPro" id="IPR050400">
    <property type="entry name" value="Bact_Cytoskel_RodZ"/>
</dbReference>
<feature type="region of interest" description="Disordered" evidence="1">
    <location>
        <begin position="93"/>
        <end position="114"/>
    </location>
</feature>
<keyword evidence="2" id="KW-1133">Transmembrane helix</keyword>
<organism evidence="4">
    <name type="scientific">Ignavibacterium album</name>
    <dbReference type="NCBI Taxonomy" id="591197"/>
    <lineage>
        <taxon>Bacteria</taxon>
        <taxon>Pseudomonadati</taxon>
        <taxon>Ignavibacteriota</taxon>
        <taxon>Ignavibacteria</taxon>
        <taxon>Ignavibacteriales</taxon>
        <taxon>Ignavibacteriaceae</taxon>
        <taxon>Ignavibacterium</taxon>
    </lineage>
</organism>
<dbReference type="Pfam" id="PF13464">
    <property type="entry name" value="RodZ_C"/>
    <property type="match status" value="1"/>
</dbReference>
<feature type="transmembrane region" description="Helical" evidence="2">
    <location>
        <begin position="138"/>
        <end position="158"/>
    </location>
</feature>
<dbReference type="PANTHER" id="PTHR34475:SF1">
    <property type="entry name" value="CYTOSKELETON PROTEIN RODZ"/>
    <property type="match status" value="1"/>
</dbReference>
<evidence type="ECO:0000313" key="4">
    <source>
        <dbReference type="EMBL" id="HFI89942.1"/>
    </source>
</evidence>
<evidence type="ECO:0000256" key="1">
    <source>
        <dbReference type="SAM" id="MobiDB-lite"/>
    </source>
</evidence>
<evidence type="ECO:0000259" key="3">
    <source>
        <dbReference type="Pfam" id="PF13464"/>
    </source>
</evidence>
<dbReference type="PANTHER" id="PTHR34475">
    <property type="match status" value="1"/>
</dbReference>
<dbReference type="AlphaFoldDB" id="A0A7V3E656"/>
<dbReference type="EMBL" id="DSUJ01000002">
    <property type="protein sequence ID" value="HFI89942.1"/>
    <property type="molecule type" value="Genomic_DNA"/>
</dbReference>
<dbReference type="InterPro" id="IPR010982">
    <property type="entry name" value="Lambda_DNA-bd_dom_sf"/>
</dbReference>
<dbReference type="GO" id="GO:0003677">
    <property type="term" value="F:DNA binding"/>
    <property type="evidence" value="ECO:0007669"/>
    <property type="project" value="InterPro"/>
</dbReference>
<comment type="caution">
    <text evidence="4">The sequence shown here is derived from an EMBL/GenBank/DDBJ whole genome shotgun (WGS) entry which is preliminary data.</text>
</comment>
<protein>
    <submittedName>
        <fullName evidence="4">Helix-turn-helix domain-containing protein</fullName>
    </submittedName>
</protein>